<sequence>MLNVSHVPEQSAALRGVRQDLNLLLKLKTPPLPEGQERPPLRLACVVDRSGSMAGAKLRNAKRAVRKVVKHFSPRDTLHFLVYDNETQVVFEDGNLEEPEKLTQMIKSVRVGGATNISGALEAAAELLLKGDEPQGGEEPAPTSAATSPQVREIRRVFLFSDGQPNGGISDAQGLGQLAARYVERGVTFSAFGIGTDFSSEVMTAIAQKGRGDFFFISDGKSIPKVVSKSLRGLLATAVCQATLLCQGLNGCLALKVPGHEGADLTSGVLLGDLAWNEERNVLVSVQVVPPLSPQQTEMDILSYTIKFQKPQQQQQQQEGEGNAETVDTESSVSGTVPLPFVDTREALPPPNTEVRVASAILRASELDEEAQDLLEDAEEGRGSNRQTLLTSAVSKKEASIALLRDVLALDTSARVSRLLEKAEPLLQEMRDALAQGPDAESSALRAIAFEMQYRNQRGRRMRASSDCSDDSDDGMYSVSSGGGGGGGANSPPGSPRANLRSRMGSLFSHIIGRGQPARAGSGSGSDGEDDDDDDSDSPFTPRSPRYFPTGDDDEWMGGGGPRETAEPETEPQETERENPQTTAGVSEGPVTLPFPSQIPVVASGSNSAALPPASSSSSSSAPPAPSAPDHQHDMEVAEEGVPLAPYDNDVMRPAKKSKAEDETQE</sequence>
<dbReference type="PANTHER" id="PTHR10579">
    <property type="entry name" value="CALCIUM-ACTIVATED CHLORIDE CHANNEL REGULATOR"/>
    <property type="match status" value="1"/>
</dbReference>
<dbReference type="InterPro" id="IPR051266">
    <property type="entry name" value="CLCR"/>
</dbReference>
<dbReference type="EMBL" id="CDMZ01005868">
    <property type="protein sequence ID" value="CUC10924.1"/>
    <property type="molecule type" value="Genomic_DNA"/>
</dbReference>
<proteinExistence type="predicted"/>
<dbReference type="Gene3D" id="3.40.50.410">
    <property type="entry name" value="von Willebrand factor, type A domain"/>
    <property type="match status" value="1"/>
</dbReference>
<evidence type="ECO:0000256" key="1">
    <source>
        <dbReference type="SAM" id="MobiDB-lite"/>
    </source>
</evidence>
<feature type="domain" description="VWFA" evidence="2">
    <location>
        <begin position="42"/>
        <end position="231"/>
    </location>
</feature>
<feature type="compositionally biased region" description="Basic and acidic residues" evidence="1">
    <location>
        <begin position="650"/>
        <end position="666"/>
    </location>
</feature>
<evidence type="ECO:0000259" key="2">
    <source>
        <dbReference type="PROSITE" id="PS50234"/>
    </source>
</evidence>
<protein>
    <recommendedName>
        <fullName evidence="2">VWFA domain-containing protein</fullName>
    </recommendedName>
</protein>
<dbReference type="AlphaFoldDB" id="A0A0K6SB81"/>
<organism evidence="3">
    <name type="scientific">Chromera velia CCMP2878</name>
    <dbReference type="NCBI Taxonomy" id="1169474"/>
    <lineage>
        <taxon>Eukaryota</taxon>
        <taxon>Sar</taxon>
        <taxon>Alveolata</taxon>
        <taxon>Colpodellida</taxon>
        <taxon>Chromeraceae</taxon>
        <taxon>Chromera</taxon>
    </lineage>
</organism>
<feature type="compositionally biased region" description="Low complexity" evidence="1">
    <location>
        <begin position="603"/>
        <end position="622"/>
    </location>
</feature>
<feature type="region of interest" description="Disordered" evidence="1">
    <location>
        <begin position="457"/>
        <end position="666"/>
    </location>
</feature>
<dbReference type="InterPro" id="IPR036465">
    <property type="entry name" value="vWFA_dom_sf"/>
</dbReference>
<evidence type="ECO:0000313" key="3">
    <source>
        <dbReference type="EMBL" id="CUC10924.1"/>
    </source>
</evidence>
<feature type="region of interest" description="Disordered" evidence="1">
    <location>
        <begin position="312"/>
        <end position="336"/>
    </location>
</feature>
<feature type="compositionally biased region" description="Acidic residues" evidence="1">
    <location>
        <begin position="527"/>
        <end position="537"/>
    </location>
</feature>
<dbReference type="PANTHER" id="PTHR10579:SF43">
    <property type="entry name" value="ZINC FINGER (C3HC4-TYPE RING FINGER) FAMILY PROTEIN"/>
    <property type="match status" value="1"/>
</dbReference>
<dbReference type="SMART" id="SM00327">
    <property type="entry name" value="VWA"/>
    <property type="match status" value="1"/>
</dbReference>
<reference evidence="3" key="1">
    <citation type="submission" date="2014-11" db="EMBL/GenBank/DDBJ databases">
        <title>Molecular phylogeny of cliff fern family Woodsiaceae with morphological implications.</title>
        <authorList>
            <person name="Shao Y.-Z."/>
            <person name="Wei R."/>
            <person name="Zhang X.-C."/>
        </authorList>
    </citation>
    <scope>NUCLEOTIDE SEQUENCE</scope>
</reference>
<dbReference type="VEuPathDB" id="CryptoDB:Cvel_13475"/>
<gene>
    <name evidence="3" type="ORF">Cvel_13475.t2.CR1</name>
</gene>
<dbReference type="Pfam" id="PF00092">
    <property type="entry name" value="VWA"/>
    <property type="match status" value="1"/>
</dbReference>
<dbReference type="InterPro" id="IPR002035">
    <property type="entry name" value="VWF_A"/>
</dbReference>
<dbReference type="PROSITE" id="PS50234">
    <property type="entry name" value="VWFA"/>
    <property type="match status" value="1"/>
</dbReference>
<dbReference type="SUPFAM" id="SSF53300">
    <property type="entry name" value="vWA-like"/>
    <property type="match status" value="1"/>
</dbReference>
<accession>A0A0K6SB81</accession>
<name>A0A0K6SB81_9ALVE</name>